<dbReference type="OrthoDB" id="4286484at2759"/>
<keyword evidence="3" id="KW-1185">Reference proteome</keyword>
<dbReference type="Proteomes" id="UP001149165">
    <property type="component" value="Unassembled WGS sequence"/>
</dbReference>
<feature type="compositionally biased region" description="Polar residues" evidence="1">
    <location>
        <begin position="377"/>
        <end position="392"/>
    </location>
</feature>
<proteinExistence type="predicted"/>
<evidence type="ECO:0000313" key="2">
    <source>
        <dbReference type="EMBL" id="KAJ5109047.1"/>
    </source>
</evidence>
<gene>
    <name evidence="2" type="ORF">N7456_005722</name>
</gene>
<protein>
    <submittedName>
        <fullName evidence="2">Uncharacterized protein</fullName>
    </submittedName>
</protein>
<sequence>MALDDISPSTPTVEQPMIASPLRIILHIRPDIRRHSESKLKENCFNIVNAFFDDTAAQNVHRENTYIHFPSLGGYWESQVIIDYCIGDIPEGTFVSKVPLLIYIVSQRDNGLVFEKARTSPLMEENMHSSTDSLPWKSKEFIKVPQDIRTRKENELHKRTQLEQDMRRQMWGKRQVSLAADVEAKIRQNIEGPKLDIETETQSSTATSPPQLSDHLSLFELTIRLRDRPVRVLLQIKTDGSPTGIRKQSTIASRGFLQLMMQDQYQTTNIYRRIRASHMMVKNELECWILVDYWIGRSTRTENPPFLTMVYRGDMRDGLMKFQPTGLSNTGTQAVCSVFLAKFPLGHKGSSVTIEGTEPTGNNQPSGEKDLFSSINSDKATASQSELHTNALSDGSVSGDWVVSDYQSGHTLDSWEFVSDS</sequence>
<reference evidence="2" key="1">
    <citation type="submission" date="2022-11" db="EMBL/GenBank/DDBJ databases">
        <authorList>
            <person name="Petersen C."/>
        </authorList>
    </citation>
    <scope>NUCLEOTIDE SEQUENCE</scope>
    <source>
        <strain evidence="2">IBT 30069</strain>
    </source>
</reference>
<dbReference type="AlphaFoldDB" id="A0A9W9FZ19"/>
<accession>A0A9W9FZ19</accession>
<evidence type="ECO:0000313" key="3">
    <source>
        <dbReference type="Proteomes" id="UP001149165"/>
    </source>
</evidence>
<reference evidence="2" key="2">
    <citation type="journal article" date="2023" name="IMA Fungus">
        <title>Comparative genomic study of the Penicillium genus elucidates a diverse pangenome and 15 lateral gene transfer events.</title>
        <authorList>
            <person name="Petersen C."/>
            <person name="Sorensen T."/>
            <person name="Nielsen M.R."/>
            <person name="Sondergaard T.E."/>
            <person name="Sorensen J.L."/>
            <person name="Fitzpatrick D.A."/>
            <person name="Frisvad J.C."/>
            <person name="Nielsen K.L."/>
        </authorList>
    </citation>
    <scope>NUCLEOTIDE SEQUENCE</scope>
    <source>
        <strain evidence="2">IBT 30069</strain>
    </source>
</reference>
<feature type="region of interest" description="Disordered" evidence="1">
    <location>
        <begin position="377"/>
        <end position="396"/>
    </location>
</feature>
<name>A0A9W9FZ19_9EURO</name>
<evidence type="ECO:0000256" key="1">
    <source>
        <dbReference type="SAM" id="MobiDB-lite"/>
    </source>
</evidence>
<comment type="caution">
    <text evidence="2">The sequence shown here is derived from an EMBL/GenBank/DDBJ whole genome shotgun (WGS) entry which is preliminary data.</text>
</comment>
<organism evidence="2 3">
    <name type="scientific">Penicillium angulare</name>
    <dbReference type="NCBI Taxonomy" id="116970"/>
    <lineage>
        <taxon>Eukaryota</taxon>
        <taxon>Fungi</taxon>
        <taxon>Dikarya</taxon>
        <taxon>Ascomycota</taxon>
        <taxon>Pezizomycotina</taxon>
        <taxon>Eurotiomycetes</taxon>
        <taxon>Eurotiomycetidae</taxon>
        <taxon>Eurotiales</taxon>
        <taxon>Aspergillaceae</taxon>
        <taxon>Penicillium</taxon>
    </lineage>
</organism>
<dbReference type="EMBL" id="JAPQKH010000003">
    <property type="protein sequence ID" value="KAJ5109047.1"/>
    <property type="molecule type" value="Genomic_DNA"/>
</dbReference>